<evidence type="ECO:0000256" key="1">
    <source>
        <dbReference type="SAM" id="MobiDB-lite"/>
    </source>
</evidence>
<proteinExistence type="predicted"/>
<dbReference type="AlphaFoldDB" id="A0A1S3JUF9"/>
<dbReference type="GeneID" id="106176062"/>
<name>A0A1S3JUF9_LINAN</name>
<organism evidence="2 3">
    <name type="scientific">Lingula anatina</name>
    <name type="common">Brachiopod</name>
    <name type="synonym">Lingula unguis</name>
    <dbReference type="NCBI Taxonomy" id="7574"/>
    <lineage>
        <taxon>Eukaryota</taxon>
        <taxon>Metazoa</taxon>
        <taxon>Spiralia</taxon>
        <taxon>Lophotrochozoa</taxon>
        <taxon>Brachiopoda</taxon>
        <taxon>Linguliformea</taxon>
        <taxon>Lingulata</taxon>
        <taxon>Lingulida</taxon>
        <taxon>Linguloidea</taxon>
        <taxon>Lingulidae</taxon>
        <taxon>Lingula</taxon>
    </lineage>
</organism>
<dbReference type="InParanoid" id="A0A1S3JUF9"/>
<evidence type="ECO:0000313" key="3">
    <source>
        <dbReference type="RefSeq" id="XP_013413731.1"/>
    </source>
</evidence>
<feature type="compositionally biased region" description="Polar residues" evidence="1">
    <location>
        <begin position="175"/>
        <end position="184"/>
    </location>
</feature>
<accession>A0A1S3JUF9</accession>
<feature type="region of interest" description="Disordered" evidence="1">
    <location>
        <begin position="174"/>
        <end position="196"/>
    </location>
</feature>
<dbReference type="KEGG" id="lak:106176062"/>
<gene>
    <name evidence="3" type="primary">LOC106176062</name>
</gene>
<dbReference type="RefSeq" id="XP_013413731.1">
    <property type="nucleotide sequence ID" value="XM_013558277.1"/>
</dbReference>
<protein>
    <submittedName>
        <fullName evidence="3">Uncharacterized protein LOC106176062</fullName>
    </submittedName>
</protein>
<keyword evidence="2" id="KW-1185">Reference proteome</keyword>
<dbReference type="Proteomes" id="UP000085678">
    <property type="component" value="Unplaced"/>
</dbReference>
<sequence>MDTQRVGCVFVYTFVVMCATVTGHWIGYTDGVTENKNGPKALSQLLEIQTPNSAPGRLPLRQRFNRLFSKRQPLGGPTDSDDEILEEEKITINQNPPPTLWQGLLRFCQFEPASSLLLCNVVTNYFHDPATAAMLGAMSTFRQHEGFQENQLGENRMTKKSNFWQPLGAPGYFGSDTSGSKQGNAGTGAKPTFRWG</sequence>
<reference evidence="3" key="1">
    <citation type="submission" date="2025-08" db="UniProtKB">
        <authorList>
            <consortium name="RefSeq"/>
        </authorList>
    </citation>
    <scope>IDENTIFICATION</scope>
    <source>
        <tissue evidence="3">Gonads</tissue>
    </source>
</reference>
<evidence type="ECO:0000313" key="2">
    <source>
        <dbReference type="Proteomes" id="UP000085678"/>
    </source>
</evidence>